<comment type="caution">
    <text evidence="9">The sequence shown here is derived from an EMBL/GenBank/DDBJ whole genome shotgun (WGS) entry which is preliminary data.</text>
</comment>
<dbReference type="GO" id="GO:0050480">
    <property type="term" value="F:imidazolonepropionase activity"/>
    <property type="evidence" value="ECO:0007669"/>
    <property type="project" value="UniProtKB-UniRule"/>
</dbReference>
<dbReference type="OrthoDB" id="9776455at2"/>
<dbReference type="RefSeq" id="WP_104812023.1">
    <property type="nucleotide sequence ID" value="NZ_MQUB01000001.1"/>
</dbReference>
<dbReference type="GO" id="GO:0005506">
    <property type="term" value="F:iron ion binding"/>
    <property type="evidence" value="ECO:0007669"/>
    <property type="project" value="UniProtKB-UniRule"/>
</dbReference>
<feature type="binding site" evidence="7">
    <location>
        <position position="78"/>
    </location>
    <ligand>
        <name>Fe(3+)</name>
        <dbReference type="ChEBI" id="CHEBI:29034"/>
    </ligand>
</feature>
<sequence length="415" mass="45700">MKILLSNIRQLLQVRDEVKQPLRGSQMVELPILEEAWLLLDGDLIADYGSMRLNTLPEADQIVDCTGKFVLPTWCDSHSHLVYAGNREGEFIDRLNGLSYQEIAAKGGGILNSAELLQRTSEKDLYQQSEQRLKEVMALGTGAMEIKSGYGLTEESEMKMLKVARQLEENHPIDIKTTFLGAHAIPKEFNKNGDAYIDHIIKEILPAVAKEELADFIDIFCEEGYFNVAQMESIIQAGQQFGLAAKVHLNQFNSIGGIPAAVRHKALTVDHLEVMKEEDYEALQSGETLAVALPGCSYFLGIPYTPARELIQRNIPLALATDMNPGSAPSGNMNFVLSAACIKMKMTPEEAINASTINGAFAMGLENTHGSITRGKKASVIITKQIPSYGYLPYSFGSDLIHQVLIAGKEIRTNN</sequence>
<feature type="binding site" evidence="7">
    <location>
        <position position="80"/>
    </location>
    <ligand>
        <name>Fe(3+)</name>
        <dbReference type="ChEBI" id="CHEBI:29034"/>
    </ligand>
</feature>
<feature type="binding site" evidence="7">
    <location>
        <position position="324"/>
    </location>
    <ligand>
        <name>N-formimidoyl-L-glutamate</name>
        <dbReference type="ChEBI" id="CHEBI:58928"/>
    </ligand>
</feature>
<feature type="binding site" evidence="7">
    <location>
        <position position="87"/>
    </location>
    <ligand>
        <name>4-imidazolone-5-propanoate</name>
        <dbReference type="ChEBI" id="CHEBI:77893"/>
    </ligand>
</feature>
<feature type="binding site" evidence="7">
    <location>
        <position position="150"/>
    </location>
    <ligand>
        <name>N-formimidoyl-L-glutamate</name>
        <dbReference type="ChEBI" id="CHEBI:58928"/>
    </ligand>
</feature>
<feature type="binding site" evidence="7">
    <location>
        <position position="322"/>
    </location>
    <ligand>
        <name>Fe(3+)</name>
        <dbReference type="ChEBI" id="CHEBI:29034"/>
    </ligand>
</feature>
<dbReference type="SUPFAM" id="SSF51338">
    <property type="entry name" value="Composite domain of metallo-dependent hydrolases"/>
    <property type="match status" value="1"/>
</dbReference>
<dbReference type="InterPro" id="IPR006680">
    <property type="entry name" value="Amidohydro-rel"/>
</dbReference>
<keyword evidence="5 7" id="KW-0862">Zinc</keyword>
<feature type="binding site" evidence="7">
    <location>
        <position position="326"/>
    </location>
    <ligand>
        <name>N-formimidoyl-L-glutamate</name>
        <dbReference type="ChEBI" id="CHEBI:58928"/>
    </ligand>
</feature>
<evidence type="ECO:0000256" key="5">
    <source>
        <dbReference type="ARBA" id="ARBA00022833"/>
    </source>
</evidence>
<keyword evidence="6 7" id="KW-0408">Iron</keyword>
<feature type="binding site" evidence="7">
    <location>
        <position position="248"/>
    </location>
    <ligand>
        <name>Fe(3+)</name>
        <dbReference type="ChEBI" id="CHEBI:29034"/>
    </ligand>
</feature>
<gene>
    <name evidence="7" type="primary">hutI</name>
    <name evidence="9" type="ORF">BST85_03670</name>
</gene>
<keyword evidence="4 7" id="KW-0369">Histidine metabolism</keyword>
<dbReference type="UniPathway" id="UPA00379">
    <property type="reaction ID" value="UER00551"/>
</dbReference>
<dbReference type="NCBIfam" id="TIGR01224">
    <property type="entry name" value="hutI"/>
    <property type="match status" value="1"/>
</dbReference>
<protein>
    <recommendedName>
        <fullName evidence="1 7">Imidazolonepropionase</fullName>
        <ecNumber evidence="1 7">3.5.2.7</ecNumber>
    </recommendedName>
    <alternativeName>
        <fullName evidence="7">Imidazolone-5-propionate hydrolase</fullName>
    </alternativeName>
</protein>
<accession>A0A2S7KN88</accession>
<dbReference type="PANTHER" id="PTHR42752">
    <property type="entry name" value="IMIDAZOLONEPROPIONASE"/>
    <property type="match status" value="1"/>
</dbReference>
<evidence type="ECO:0000313" key="10">
    <source>
        <dbReference type="Proteomes" id="UP000239800"/>
    </source>
</evidence>
<keyword evidence="7" id="KW-0963">Cytoplasm</keyword>
<dbReference type="InterPro" id="IPR005920">
    <property type="entry name" value="HutI"/>
</dbReference>
<dbReference type="EMBL" id="MQUB01000001">
    <property type="protein sequence ID" value="PQB04099.1"/>
    <property type="molecule type" value="Genomic_DNA"/>
</dbReference>
<evidence type="ECO:0000256" key="2">
    <source>
        <dbReference type="ARBA" id="ARBA00022723"/>
    </source>
</evidence>
<feature type="domain" description="Amidohydrolase-related" evidence="8">
    <location>
        <begin position="69"/>
        <end position="409"/>
    </location>
</feature>
<dbReference type="InterPro" id="IPR032466">
    <property type="entry name" value="Metal_Hydrolase"/>
</dbReference>
<evidence type="ECO:0000256" key="6">
    <source>
        <dbReference type="ARBA" id="ARBA00023004"/>
    </source>
</evidence>
<dbReference type="GO" id="GO:0005737">
    <property type="term" value="C:cytoplasm"/>
    <property type="evidence" value="ECO:0007669"/>
    <property type="project" value="UniProtKB-SubCell"/>
</dbReference>
<comment type="function">
    <text evidence="7">Catalyzes the hydrolytic cleavage of the carbon-nitrogen bond in imidazolone-5-propanoate to yield N-formimidoyl-L-glutamate. It is the third step in the universal histidine degradation pathway.</text>
</comment>
<organism evidence="9 10">
    <name type="scientific">Aureitalea marina</name>
    <dbReference type="NCBI Taxonomy" id="930804"/>
    <lineage>
        <taxon>Bacteria</taxon>
        <taxon>Pseudomonadati</taxon>
        <taxon>Bacteroidota</taxon>
        <taxon>Flavobacteriia</taxon>
        <taxon>Flavobacteriales</taxon>
        <taxon>Flavobacteriaceae</taxon>
        <taxon>Aureitalea</taxon>
    </lineage>
</organism>
<evidence type="ECO:0000256" key="3">
    <source>
        <dbReference type="ARBA" id="ARBA00022801"/>
    </source>
</evidence>
<dbReference type="InterPro" id="IPR011059">
    <property type="entry name" value="Metal-dep_hydrolase_composite"/>
</dbReference>
<evidence type="ECO:0000256" key="7">
    <source>
        <dbReference type="HAMAP-Rule" id="MF_00372"/>
    </source>
</evidence>
<comment type="cofactor">
    <cofactor evidence="7">
        <name>Zn(2+)</name>
        <dbReference type="ChEBI" id="CHEBI:29105"/>
    </cofactor>
    <cofactor evidence="7">
        <name>Fe(3+)</name>
        <dbReference type="ChEBI" id="CHEBI:29034"/>
    </cofactor>
    <text evidence="7">Binds 1 zinc or iron ion per subunit.</text>
</comment>
<evidence type="ECO:0000256" key="1">
    <source>
        <dbReference type="ARBA" id="ARBA00012864"/>
    </source>
</evidence>
<dbReference type="AlphaFoldDB" id="A0A2S7KN88"/>
<proteinExistence type="inferred from homology"/>
<dbReference type="FunFam" id="3.20.20.140:FF:000007">
    <property type="entry name" value="Imidazolonepropionase"/>
    <property type="match status" value="1"/>
</dbReference>
<comment type="pathway">
    <text evidence="7">Amino-acid degradation; L-histidine degradation into L-glutamate; N-formimidoyl-L-glutamate from L-histidine: step 3/3.</text>
</comment>
<dbReference type="Proteomes" id="UP000239800">
    <property type="component" value="Unassembled WGS sequence"/>
</dbReference>
<dbReference type="PANTHER" id="PTHR42752:SF1">
    <property type="entry name" value="IMIDAZOLONEPROPIONASE-RELATED"/>
    <property type="match status" value="1"/>
</dbReference>
<dbReference type="SUPFAM" id="SSF51556">
    <property type="entry name" value="Metallo-dependent hydrolases"/>
    <property type="match status" value="1"/>
</dbReference>
<dbReference type="GO" id="GO:0019557">
    <property type="term" value="P:L-histidine catabolic process to glutamate and formate"/>
    <property type="evidence" value="ECO:0007669"/>
    <property type="project" value="UniProtKB-UniPathway"/>
</dbReference>
<feature type="binding site" evidence="7">
    <location>
        <position position="327"/>
    </location>
    <ligand>
        <name>4-imidazolone-5-propanoate</name>
        <dbReference type="ChEBI" id="CHEBI:77893"/>
    </ligand>
</feature>
<comment type="catalytic activity">
    <reaction evidence="7">
        <text>4-imidazolone-5-propanoate + H2O = N-formimidoyl-L-glutamate</text>
        <dbReference type="Rhea" id="RHEA:23660"/>
        <dbReference type="ChEBI" id="CHEBI:15377"/>
        <dbReference type="ChEBI" id="CHEBI:58928"/>
        <dbReference type="ChEBI" id="CHEBI:77893"/>
        <dbReference type="EC" id="3.5.2.7"/>
    </reaction>
</comment>
<dbReference type="Gene3D" id="3.20.20.140">
    <property type="entry name" value="Metal-dependent hydrolases"/>
    <property type="match status" value="1"/>
</dbReference>
<keyword evidence="3 7" id="KW-0378">Hydrolase</keyword>
<feature type="binding site" evidence="7">
    <location>
        <position position="183"/>
    </location>
    <ligand>
        <name>4-imidazolone-5-propanoate</name>
        <dbReference type="ChEBI" id="CHEBI:77893"/>
    </ligand>
</feature>
<feature type="binding site" evidence="7">
    <location>
        <position position="80"/>
    </location>
    <ligand>
        <name>Zn(2+)</name>
        <dbReference type="ChEBI" id="CHEBI:29105"/>
    </ligand>
</feature>
<comment type="subcellular location">
    <subcellularLocation>
        <location evidence="7">Cytoplasm</location>
    </subcellularLocation>
</comment>
<keyword evidence="10" id="KW-1185">Reference proteome</keyword>
<dbReference type="GO" id="GO:0019556">
    <property type="term" value="P:L-histidine catabolic process to glutamate and formamide"/>
    <property type="evidence" value="ECO:0007669"/>
    <property type="project" value="UniProtKB-UniRule"/>
</dbReference>
<name>A0A2S7KN88_9FLAO</name>
<feature type="binding site" evidence="7">
    <location>
        <position position="78"/>
    </location>
    <ligand>
        <name>Zn(2+)</name>
        <dbReference type="ChEBI" id="CHEBI:29105"/>
    </ligand>
</feature>
<evidence type="ECO:0000313" key="9">
    <source>
        <dbReference type="EMBL" id="PQB04099.1"/>
    </source>
</evidence>
<dbReference type="GO" id="GO:0008270">
    <property type="term" value="F:zinc ion binding"/>
    <property type="evidence" value="ECO:0007669"/>
    <property type="project" value="UniProtKB-UniRule"/>
</dbReference>
<feature type="binding site" evidence="7">
    <location>
        <position position="248"/>
    </location>
    <ligand>
        <name>Zn(2+)</name>
        <dbReference type="ChEBI" id="CHEBI:29105"/>
    </ligand>
</feature>
<feature type="binding site" evidence="7">
    <location>
        <position position="322"/>
    </location>
    <ligand>
        <name>Zn(2+)</name>
        <dbReference type="ChEBI" id="CHEBI:29105"/>
    </ligand>
</feature>
<feature type="binding site" evidence="7">
    <location>
        <position position="150"/>
    </location>
    <ligand>
        <name>4-imidazolone-5-propanoate</name>
        <dbReference type="ChEBI" id="CHEBI:77893"/>
    </ligand>
</feature>
<keyword evidence="2 7" id="KW-0479">Metal-binding</keyword>
<dbReference type="HAMAP" id="MF_00372">
    <property type="entry name" value="HutI"/>
    <property type="match status" value="1"/>
</dbReference>
<dbReference type="Gene3D" id="2.30.40.10">
    <property type="entry name" value="Urease, subunit C, domain 1"/>
    <property type="match status" value="1"/>
</dbReference>
<dbReference type="EC" id="3.5.2.7" evidence="1 7"/>
<dbReference type="Pfam" id="PF01979">
    <property type="entry name" value="Amidohydro_1"/>
    <property type="match status" value="1"/>
</dbReference>
<reference evidence="9 10" key="1">
    <citation type="submission" date="2016-11" db="EMBL/GenBank/DDBJ databases">
        <title>Trade-off between light-utilization and light-protection in marine flavobacteria.</title>
        <authorList>
            <person name="Kumagai Y."/>
        </authorList>
    </citation>
    <scope>NUCLEOTIDE SEQUENCE [LARGE SCALE GENOMIC DNA]</scope>
    <source>
        <strain evidence="9 10">NBRC 107741</strain>
    </source>
</reference>
<evidence type="ECO:0000259" key="8">
    <source>
        <dbReference type="Pfam" id="PF01979"/>
    </source>
</evidence>
<evidence type="ECO:0000256" key="4">
    <source>
        <dbReference type="ARBA" id="ARBA00022808"/>
    </source>
</evidence>
<feature type="binding site" evidence="7">
    <location>
        <position position="251"/>
    </location>
    <ligand>
        <name>4-imidazolone-5-propanoate</name>
        <dbReference type="ChEBI" id="CHEBI:77893"/>
    </ligand>
</feature>
<comment type="similarity">
    <text evidence="7">Belongs to the metallo-dependent hydrolases superfamily. HutI family.</text>
</comment>